<dbReference type="Proteomes" id="UP000799291">
    <property type="component" value="Unassembled WGS sequence"/>
</dbReference>
<gene>
    <name evidence="2" type="ORF">K458DRAFT_382125</name>
</gene>
<dbReference type="AlphaFoldDB" id="A0A6G1JK99"/>
<reference evidence="2" key="1">
    <citation type="journal article" date="2020" name="Stud. Mycol.">
        <title>101 Dothideomycetes genomes: a test case for predicting lifestyles and emergence of pathogens.</title>
        <authorList>
            <person name="Haridas S."/>
            <person name="Albert R."/>
            <person name="Binder M."/>
            <person name="Bloem J."/>
            <person name="Labutti K."/>
            <person name="Salamov A."/>
            <person name="Andreopoulos B."/>
            <person name="Baker S."/>
            <person name="Barry K."/>
            <person name="Bills G."/>
            <person name="Bluhm B."/>
            <person name="Cannon C."/>
            <person name="Castanera R."/>
            <person name="Culley D."/>
            <person name="Daum C."/>
            <person name="Ezra D."/>
            <person name="Gonzalez J."/>
            <person name="Henrissat B."/>
            <person name="Kuo A."/>
            <person name="Liang C."/>
            <person name="Lipzen A."/>
            <person name="Lutzoni F."/>
            <person name="Magnuson J."/>
            <person name="Mondo S."/>
            <person name="Nolan M."/>
            <person name="Ohm R."/>
            <person name="Pangilinan J."/>
            <person name="Park H.-J."/>
            <person name="Ramirez L."/>
            <person name="Alfaro M."/>
            <person name="Sun H."/>
            <person name="Tritt A."/>
            <person name="Yoshinaga Y."/>
            <person name="Zwiers L.-H."/>
            <person name="Turgeon B."/>
            <person name="Goodwin S."/>
            <person name="Spatafora J."/>
            <person name="Crous P."/>
            <person name="Grigoriev I."/>
        </authorList>
    </citation>
    <scope>NUCLEOTIDE SEQUENCE</scope>
    <source>
        <strain evidence="2">CBS 122367</strain>
    </source>
</reference>
<name>A0A6G1JK99_9PLEO</name>
<evidence type="ECO:0000313" key="2">
    <source>
        <dbReference type="EMBL" id="KAF2690565.1"/>
    </source>
</evidence>
<proteinExistence type="predicted"/>
<protein>
    <submittedName>
        <fullName evidence="2">Uncharacterized protein</fullName>
    </submittedName>
</protein>
<dbReference type="EMBL" id="MU005570">
    <property type="protein sequence ID" value="KAF2690565.1"/>
    <property type="molecule type" value="Genomic_DNA"/>
</dbReference>
<keyword evidence="3" id="KW-1185">Reference proteome</keyword>
<organism evidence="2 3">
    <name type="scientific">Lentithecium fluviatile CBS 122367</name>
    <dbReference type="NCBI Taxonomy" id="1168545"/>
    <lineage>
        <taxon>Eukaryota</taxon>
        <taxon>Fungi</taxon>
        <taxon>Dikarya</taxon>
        <taxon>Ascomycota</taxon>
        <taxon>Pezizomycotina</taxon>
        <taxon>Dothideomycetes</taxon>
        <taxon>Pleosporomycetidae</taxon>
        <taxon>Pleosporales</taxon>
        <taxon>Massarineae</taxon>
        <taxon>Lentitheciaceae</taxon>
        <taxon>Lentithecium</taxon>
    </lineage>
</organism>
<evidence type="ECO:0000313" key="3">
    <source>
        <dbReference type="Proteomes" id="UP000799291"/>
    </source>
</evidence>
<accession>A0A6G1JK99</accession>
<evidence type="ECO:0000256" key="1">
    <source>
        <dbReference type="SAM" id="MobiDB-lite"/>
    </source>
</evidence>
<sequence>MHPPVTQQPLFASQLPSSTQEMLSQDPSMTQFNSIPGQVPLTLTEKAKKLAEVLPHYELTRFISLLAIPLLVPLLIEGLHCHGAPVQPFSQEQAEVPVVGRNNESAIVTLVLIILLNLTR</sequence>
<feature type="region of interest" description="Disordered" evidence="1">
    <location>
        <begin position="1"/>
        <end position="25"/>
    </location>
</feature>